<gene>
    <name evidence="1" type="ORF">CO007_05890</name>
</gene>
<comment type="caution">
    <text evidence="1">The sequence shown here is derived from an EMBL/GenBank/DDBJ whole genome shotgun (WGS) entry which is preliminary data.</text>
</comment>
<sequence>MATEPSCSRQDFLKVSAASLAALFRLLFLPGCGPRPDVLPYQEISPLHYNPDAIIYKGRVTALSDPILDSHVVGHLGKINKRLETIKQGIRPENPDGYLGDPFPDGWELDFKRKMIIVDEADDGKLVTQVVVPRKSQNDFSTLFHYSDKSVLIVIEGNEKNPVWFDNVESKKTEIKIDAKRGRVYQITQDSPGLVDRLMRNIGTNISVTGLDLRQQNPVLSPLFLPFSDEFINTIGYFLVNLKKSIPQEILGTDPNTVLSLLSDYMVPWIFGTQSSETNIETVFDELTESDFFKNASAENLQKIQDLKKEMINRFKEFAPDVPVDIDTAMTLMMLLRQQIEKVENPEVLEQILQRPLNESNDRQLIIPSMTASSEITNALSGIIKREILLPRQLPELYLIKVGRSLNPNEQKWVLLGRYEANDYSIDETIWTTRPNNYSPGEIFFNFGEVNENILGREQLVEIILPSGSENGSHNIGLLKNMGPFKNIYDENFRLDGWEVESASESVFKIRSEFVRLYWDPADQRLYTGFKIPNGQIIELHYDDPMAKFIQQVDETDNRDWSLLGKNPQARIDVTDKYLDLMRRGYNRVSELALLPGMDAIALTVGLGNGSYTNYSSLEKFISAESLPSLSKLGDETPEVNSLVIVFANTGIGKNTICSYYSGNDFIDSTEVPNDIILGVYEIKEINGQKMVVIAKNGKNIYTVPLEATMFIGVKSDSELVFKQIIKIAPWIMVAYGGYRFFTNPFVKGVASITGIILEKIYEILSKIILVP</sequence>
<name>A0A2M8GKW3_9BACT</name>
<dbReference type="AlphaFoldDB" id="A0A2M8GKW3"/>
<evidence type="ECO:0000313" key="1">
    <source>
        <dbReference type="EMBL" id="PJC81188.1"/>
    </source>
</evidence>
<accession>A0A2M8GKW3</accession>
<proteinExistence type="predicted"/>
<evidence type="ECO:0000313" key="2">
    <source>
        <dbReference type="Proteomes" id="UP000229370"/>
    </source>
</evidence>
<reference evidence="2" key="1">
    <citation type="submission" date="2017-09" db="EMBL/GenBank/DDBJ databases">
        <title>Depth-based differentiation of microbial function through sediment-hosted aquifers and enrichment of novel symbionts in the deep terrestrial subsurface.</title>
        <authorList>
            <person name="Probst A.J."/>
            <person name="Ladd B."/>
            <person name="Jarett J.K."/>
            <person name="Geller-Mcgrath D.E."/>
            <person name="Sieber C.M.K."/>
            <person name="Emerson J.B."/>
            <person name="Anantharaman K."/>
            <person name="Thomas B.C."/>
            <person name="Malmstrom R."/>
            <person name="Stieglmeier M."/>
            <person name="Klingl A."/>
            <person name="Woyke T."/>
            <person name="Ryan C.M."/>
            <person name="Banfield J.F."/>
        </authorList>
    </citation>
    <scope>NUCLEOTIDE SEQUENCE [LARGE SCALE GENOMIC DNA]</scope>
</reference>
<organism evidence="1 2">
    <name type="scientific">Candidatus Roizmanbacteria bacterium CG_4_8_14_3_um_filter_36_10</name>
    <dbReference type="NCBI Taxonomy" id="1974834"/>
    <lineage>
        <taxon>Bacteria</taxon>
        <taxon>Candidatus Roizmaniibacteriota</taxon>
    </lineage>
</organism>
<dbReference type="EMBL" id="PFQK01000102">
    <property type="protein sequence ID" value="PJC81188.1"/>
    <property type="molecule type" value="Genomic_DNA"/>
</dbReference>
<dbReference type="Proteomes" id="UP000229370">
    <property type="component" value="Unassembled WGS sequence"/>
</dbReference>
<protein>
    <submittedName>
        <fullName evidence="1">Uncharacterized protein</fullName>
    </submittedName>
</protein>